<dbReference type="InterPro" id="IPR052898">
    <property type="entry name" value="ACAD10-like"/>
</dbReference>
<dbReference type="RefSeq" id="WP_397082046.1">
    <property type="nucleotide sequence ID" value="NZ_JBITGY010000004.1"/>
</dbReference>
<dbReference type="Pfam" id="PF01636">
    <property type="entry name" value="APH"/>
    <property type="match status" value="1"/>
</dbReference>
<dbReference type="Gene3D" id="3.30.200.20">
    <property type="entry name" value="Phosphorylase Kinase, domain 1"/>
    <property type="match status" value="1"/>
</dbReference>
<comment type="caution">
    <text evidence="2">The sequence shown here is derived from an EMBL/GenBank/DDBJ whole genome shotgun (WGS) entry which is preliminary data.</text>
</comment>
<protein>
    <submittedName>
        <fullName evidence="2">Phosphotransferase family protein</fullName>
    </submittedName>
</protein>
<organism evidence="2 3">
    <name type="scientific">Nonomuraea typhae</name>
    <dbReference type="NCBI Taxonomy" id="2603600"/>
    <lineage>
        <taxon>Bacteria</taxon>
        <taxon>Bacillati</taxon>
        <taxon>Actinomycetota</taxon>
        <taxon>Actinomycetes</taxon>
        <taxon>Streptosporangiales</taxon>
        <taxon>Streptosporangiaceae</taxon>
        <taxon>Nonomuraea</taxon>
    </lineage>
</organism>
<dbReference type="PANTHER" id="PTHR47829">
    <property type="entry name" value="HYDROLASE, PUTATIVE (AFU_ORTHOLOGUE AFUA_1G12880)-RELATED"/>
    <property type="match status" value="1"/>
</dbReference>
<gene>
    <name evidence="2" type="ORF">ACIBG2_15580</name>
</gene>
<dbReference type="Gene3D" id="3.90.1200.10">
    <property type="match status" value="1"/>
</dbReference>
<dbReference type="CDD" id="cd05154">
    <property type="entry name" value="ACAD10_11_N-like"/>
    <property type="match status" value="1"/>
</dbReference>
<evidence type="ECO:0000313" key="3">
    <source>
        <dbReference type="Proteomes" id="UP001612741"/>
    </source>
</evidence>
<dbReference type="InterPro" id="IPR041726">
    <property type="entry name" value="ACAD10_11_N"/>
</dbReference>
<sequence>MTVPGLDWPRLTAWMAAHVPGAGEASSAALISGGKSNLTYLIECREHPVVLRRPPLGHVLPTAHDMRREWRVISALGGTPVPVPPALAFCADEEVIGAPFYVMGHVDGAAVRTKDELGDLPPEQARRLAERLAEVLAAVHQVDYRAAGLGDFGRPEGYMTRQLQRWEQQWERSKTADPPEYDRLVARLRERMPRRSESTLVHGDYRLDNTLIRRDPPEILAVVDWEMSTLGDPLADLGLTLTYWQDHGDAERASVPVAGDVTLAPGFLNAAEFATHYAKVSGRDVSDVDYYVAFGNFKLAVIVEGIHARFRQGKTVGEGFDGIGAAVPTLLTRAHRMLDREAP</sequence>
<dbReference type="EMBL" id="JBITGY010000004">
    <property type="protein sequence ID" value="MFI6498810.1"/>
    <property type="molecule type" value="Genomic_DNA"/>
</dbReference>
<dbReference type="PANTHER" id="PTHR47829:SF1">
    <property type="entry name" value="HAD FAMILY PHOSPHATASE"/>
    <property type="match status" value="1"/>
</dbReference>
<reference evidence="2 3" key="1">
    <citation type="submission" date="2024-10" db="EMBL/GenBank/DDBJ databases">
        <title>The Natural Products Discovery Center: Release of the First 8490 Sequenced Strains for Exploring Actinobacteria Biosynthetic Diversity.</title>
        <authorList>
            <person name="Kalkreuter E."/>
            <person name="Kautsar S.A."/>
            <person name="Yang D."/>
            <person name="Bader C.D."/>
            <person name="Teijaro C.N."/>
            <person name="Fluegel L."/>
            <person name="Davis C.M."/>
            <person name="Simpson J.R."/>
            <person name="Lauterbach L."/>
            <person name="Steele A.D."/>
            <person name="Gui C."/>
            <person name="Meng S."/>
            <person name="Li G."/>
            <person name="Viehrig K."/>
            <person name="Ye F."/>
            <person name="Su P."/>
            <person name="Kiefer A.F."/>
            <person name="Nichols A."/>
            <person name="Cepeda A.J."/>
            <person name="Yan W."/>
            <person name="Fan B."/>
            <person name="Jiang Y."/>
            <person name="Adhikari A."/>
            <person name="Zheng C.-J."/>
            <person name="Schuster L."/>
            <person name="Cowan T.M."/>
            <person name="Smanski M.J."/>
            <person name="Chevrette M.G."/>
            <person name="De Carvalho L.P.S."/>
            <person name="Shen B."/>
        </authorList>
    </citation>
    <scope>NUCLEOTIDE SEQUENCE [LARGE SCALE GENOMIC DNA]</scope>
    <source>
        <strain evidence="2 3">NPDC050545</strain>
    </source>
</reference>
<feature type="domain" description="Aminoglycoside phosphotransferase" evidence="1">
    <location>
        <begin position="30"/>
        <end position="251"/>
    </location>
</feature>
<dbReference type="SUPFAM" id="SSF56112">
    <property type="entry name" value="Protein kinase-like (PK-like)"/>
    <property type="match status" value="1"/>
</dbReference>
<dbReference type="InterPro" id="IPR011009">
    <property type="entry name" value="Kinase-like_dom_sf"/>
</dbReference>
<name>A0ABW7YSB3_9ACTN</name>
<proteinExistence type="predicted"/>
<dbReference type="InterPro" id="IPR002575">
    <property type="entry name" value="Aminoglycoside_PTrfase"/>
</dbReference>
<dbReference type="Proteomes" id="UP001612741">
    <property type="component" value="Unassembled WGS sequence"/>
</dbReference>
<evidence type="ECO:0000259" key="1">
    <source>
        <dbReference type="Pfam" id="PF01636"/>
    </source>
</evidence>
<evidence type="ECO:0000313" key="2">
    <source>
        <dbReference type="EMBL" id="MFI6498810.1"/>
    </source>
</evidence>
<accession>A0ABW7YSB3</accession>
<keyword evidence="3" id="KW-1185">Reference proteome</keyword>